<accession>A0ABM7CCZ0</accession>
<feature type="chain" id="PRO_5047513929" evidence="1">
    <location>
        <begin position="22"/>
        <end position="361"/>
    </location>
</feature>
<name>A0ABM7CCZ0_9FLAO</name>
<dbReference type="RefSeq" id="WP_073183907.1">
    <property type="nucleotide sequence ID" value="NZ_CP032544.1"/>
</dbReference>
<gene>
    <name evidence="2" type="ORF">D6200_03010</name>
</gene>
<keyword evidence="1" id="KW-0732">Signal</keyword>
<keyword evidence="3" id="KW-1185">Reference proteome</keyword>
<dbReference type="PROSITE" id="PS51257">
    <property type="entry name" value="PROKAR_LIPOPROTEIN"/>
    <property type="match status" value="1"/>
</dbReference>
<dbReference type="PANTHER" id="PTHR47197">
    <property type="entry name" value="PROTEIN NIRF"/>
    <property type="match status" value="1"/>
</dbReference>
<protein>
    <submittedName>
        <fullName evidence="2">Cell surface protein</fullName>
    </submittedName>
</protein>
<organism evidence="2 3">
    <name type="scientific">Tenacibaculum mesophilum</name>
    <dbReference type="NCBI Taxonomy" id="104268"/>
    <lineage>
        <taxon>Bacteria</taxon>
        <taxon>Pseudomonadati</taxon>
        <taxon>Bacteroidota</taxon>
        <taxon>Flavobacteriia</taxon>
        <taxon>Flavobacteriales</taxon>
        <taxon>Flavobacteriaceae</taxon>
        <taxon>Tenacibaculum</taxon>
    </lineage>
</organism>
<dbReference type="SUPFAM" id="SSF50969">
    <property type="entry name" value="YVTN repeat-like/Quinoprotein amine dehydrogenase"/>
    <property type="match status" value="1"/>
</dbReference>
<feature type="signal peptide" evidence="1">
    <location>
        <begin position="1"/>
        <end position="21"/>
    </location>
</feature>
<dbReference type="PANTHER" id="PTHR47197:SF3">
    <property type="entry name" value="DIHYDRO-HEME D1 DEHYDROGENASE"/>
    <property type="match status" value="1"/>
</dbReference>
<dbReference type="InterPro" id="IPR015943">
    <property type="entry name" value="WD40/YVTN_repeat-like_dom_sf"/>
</dbReference>
<sequence>MKITKLLLQLFLISIVLISCSSEDKIVEVIRDKYDNGVIVSGEGLYGNKDGFISYVNNELSESQNFIYAGKNGALLAGLIQSIAFSETDAYIILNDANMIVIADRYTFKKKGQITTGLNNPRYMTIVNGKGYVTNWGDGANENDDYVAIIDIETNTIEENTISLANGVEQIVNKGNKLYISHKGGWSSNNIVSVVDLNNNNVVSTITVKDNPDDMAFDATGNLIVLSEGKPLEYGPAPYYKATKNTPSSISIINTTDNTIIKELAFPENKRATYLAYSNNKIYYYQGNTDKVYGIKETANELAEQGIDVGVIYGMNVRDNQLFVAEYEFQEVSELMVYDINTKNKIYSTEVGVGASKIYFN</sequence>
<dbReference type="InterPro" id="IPR011044">
    <property type="entry name" value="Quino_amine_DH_bsu"/>
</dbReference>
<dbReference type="EMBL" id="CP032544">
    <property type="protein sequence ID" value="AZJ31593.1"/>
    <property type="molecule type" value="Genomic_DNA"/>
</dbReference>
<evidence type="ECO:0000256" key="1">
    <source>
        <dbReference type="SAM" id="SignalP"/>
    </source>
</evidence>
<dbReference type="InterPro" id="IPR051200">
    <property type="entry name" value="Host-pathogen_enzymatic-act"/>
</dbReference>
<dbReference type="Proteomes" id="UP000269693">
    <property type="component" value="Chromosome"/>
</dbReference>
<proteinExistence type="predicted"/>
<evidence type="ECO:0000313" key="2">
    <source>
        <dbReference type="EMBL" id="AZJ31593.1"/>
    </source>
</evidence>
<reference evidence="2 3" key="1">
    <citation type="submission" date="2018-09" db="EMBL/GenBank/DDBJ databases">
        <title>Insights into the microbiota of Asian seabass (Lates calcarifer) with tenacibaculosis symptoms and description of sp. nov. Tenacibaculum singaporense.</title>
        <authorList>
            <person name="Miyake S."/>
            <person name="Soh M."/>
            <person name="Azman M.N."/>
            <person name="Ngoh S.Y."/>
            <person name="Orban L."/>
            <person name="Seedorf H."/>
        </authorList>
    </citation>
    <scope>NUCLEOTIDE SEQUENCE [LARGE SCALE GENOMIC DNA]</scope>
    <source>
        <strain evidence="2 3">DSM 13764</strain>
    </source>
</reference>
<evidence type="ECO:0000313" key="3">
    <source>
        <dbReference type="Proteomes" id="UP000269693"/>
    </source>
</evidence>
<dbReference type="Gene3D" id="2.130.10.10">
    <property type="entry name" value="YVTN repeat-like/Quinoprotein amine dehydrogenase"/>
    <property type="match status" value="1"/>
</dbReference>